<evidence type="ECO:0000313" key="1">
    <source>
        <dbReference type="EMBL" id="NOK39271.1"/>
    </source>
</evidence>
<proteinExistence type="predicted"/>
<dbReference type="AlphaFoldDB" id="A0A7Y4KST6"/>
<reference evidence="1 2" key="1">
    <citation type="submission" date="2020-05" db="EMBL/GenBank/DDBJ databases">
        <authorList>
            <person name="Whitworth D."/>
        </authorList>
    </citation>
    <scope>NUCLEOTIDE SEQUENCE [LARGE SCALE GENOMIC DNA]</scope>
    <source>
        <strain evidence="1 2">AB043B</strain>
    </source>
</reference>
<accession>A0A7Y4KST6</accession>
<dbReference type="RefSeq" id="WP_158617190.1">
    <property type="nucleotide sequence ID" value="NZ_JABFJV010000442.1"/>
</dbReference>
<evidence type="ECO:0000313" key="2">
    <source>
        <dbReference type="Proteomes" id="UP000563426"/>
    </source>
</evidence>
<comment type="caution">
    <text evidence="1">The sequence shown here is derived from an EMBL/GenBank/DDBJ whole genome shotgun (WGS) entry which is preliminary data.</text>
</comment>
<dbReference type="OrthoDB" id="5516298at2"/>
<protein>
    <submittedName>
        <fullName evidence="1">DUF2381 family protein</fullName>
    </submittedName>
</protein>
<name>A0A7Y4KST6_9BACT</name>
<dbReference type="EMBL" id="JABFJV010000442">
    <property type="protein sequence ID" value="NOK39271.1"/>
    <property type="molecule type" value="Genomic_DNA"/>
</dbReference>
<organism evidence="1 2">
    <name type="scientific">Corallococcus exercitus</name>
    <dbReference type="NCBI Taxonomy" id="2316736"/>
    <lineage>
        <taxon>Bacteria</taxon>
        <taxon>Pseudomonadati</taxon>
        <taxon>Myxococcota</taxon>
        <taxon>Myxococcia</taxon>
        <taxon>Myxococcales</taxon>
        <taxon>Cystobacterineae</taxon>
        <taxon>Myxococcaceae</taxon>
        <taxon>Corallococcus</taxon>
    </lineage>
</organism>
<sequence>MLLFLIPFLAAADGGVPDDAATPLPAQVCPDVGLAAMLSAEILGQGGVQTLELKGPDPGPSGPEFQFRSFRSARRVAVQLEFPGRLPLSGRVARASLSGPNHQTLSVVEVIEVAPDPEDGIARIIVEAEAQPREARGVYTLELQDAEGTRLLVLPGVRFPSV</sequence>
<keyword evidence="2" id="KW-1185">Reference proteome</keyword>
<gene>
    <name evidence="1" type="ORF">HMI49_39450</name>
</gene>
<dbReference type="Proteomes" id="UP000563426">
    <property type="component" value="Unassembled WGS sequence"/>
</dbReference>